<reference evidence="2" key="1">
    <citation type="submission" date="2022-07" db="EMBL/GenBank/DDBJ databases">
        <authorList>
            <person name="Macas J."/>
            <person name="Novak P."/>
            <person name="Neumann P."/>
        </authorList>
    </citation>
    <scope>NUCLEOTIDE SEQUENCE</scope>
</reference>
<dbReference type="Gene3D" id="2.40.160.200">
    <property type="entry name" value="LURP1-related"/>
    <property type="match status" value="1"/>
</dbReference>
<dbReference type="InterPro" id="IPR007612">
    <property type="entry name" value="LOR"/>
</dbReference>
<dbReference type="PANTHER" id="PTHR31087">
    <property type="match status" value="1"/>
</dbReference>
<dbReference type="SUPFAM" id="SSF54518">
    <property type="entry name" value="Tubby C-terminal domain-like"/>
    <property type="match status" value="1"/>
</dbReference>
<dbReference type="AlphaFoldDB" id="A0AAV0CBT6"/>
<comment type="similarity">
    <text evidence="1">Belongs to the LOR family.</text>
</comment>
<gene>
    <name evidence="2" type="ORF">CEPIT_LOCUS3069</name>
</gene>
<evidence type="ECO:0008006" key="4">
    <source>
        <dbReference type="Google" id="ProtNLM"/>
    </source>
</evidence>
<accession>A0AAV0CBT6</accession>
<proteinExistence type="inferred from homology"/>
<comment type="caution">
    <text evidence="2">The sequence shown here is derived from an EMBL/GenBank/DDBJ whole genome shotgun (WGS) entry which is preliminary data.</text>
</comment>
<name>A0AAV0CBT6_9ASTE</name>
<evidence type="ECO:0000313" key="3">
    <source>
        <dbReference type="Proteomes" id="UP001152523"/>
    </source>
</evidence>
<organism evidence="2 3">
    <name type="scientific">Cuscuta epithymum</name>
    <dbReference type="NCBI Taxonomy" id="186058"/>
    <lineage>
        <taxon>Eukaryota</taxon>
        <taxon>Viridiplantae</taxon>
        <taxon>Streptophyta</taxon>
        <taxon>Embryophyta</taxon>
        <taxon>Tracheophyta</taxon>
        <taxon>Spermatophyta</taxon>
        <taxon>Magnoliopsida</taxon>
        <taxon>eudicotyledons</taxon>
        <taxon>Gunneridae</taxon>
        <taxon>Pentapetalae</taxon>
        <taxon>asterids</taxon>
        <taxon>lamiids</taxon>
        <taxon>Solanales</taxon>
        <taxon>Convolvulaceae</taxon>
        <taxon>Cuscuteae</taxon>
        <taxon>Cuscuta</taxon>
        <taxon>Cuscuta subgen. Cuscuta</taxon>
    </lineage>
</organism>
<evidence type="ECO:0000313" key="2">
    <source>
        <dbReference type="EMBL" id="CAH9069315.1"/>
    </source>
</evidence>
<dbReference type="Proteomes" id="UP001152523">
    <property type="component" value="Unassembled WGS sequence"/>
</dbReference>
<protein>
    <recommendedName>
        <fullName evidence="4">Protein LURP-one-related 15</fullName>
    </recommendedName>
</protein>
<sequence>MMITTLRHPPPTPSPEAVAEPVIVVSQNYLAPYVIDLNVTRKMMMMLMEGTTISVNDIYGDQWFKVRGKMLSLRDRRVLFDVADNPLVTFQHKLLTAHRRWIAYRGDSTDENDVLFTVRQSSLIQVTSDSKTKLEVFMAHNMAKEGNGVCDFYVKGSCCETSCDIFIGGTKTMIAQMHRSQSFFSAYLGKDNFTMSIRPNVDYAFIVSLVVILEEINSERKRQELVIKSCGLFG</sequence>
<dbReference type="InterPro" id="IPR025659">
    <property type="entry name" value="Tubby-like_C"/>
</dbReference>
<evidence type="ECO:0000256" key="1">
    <source>
        <dbReference type="ARBA" id="ARBA00005437"/>
    </source>
</evidence>
<dbReference type="Pfam" id="PF04525">
    <property type="entry name" value="LOR"/>
    <property type="match status" value="1"/>
</dbReference>
<dbReference type="EMBL" id="CAMAPF010000015">
    <property type="protein sequence ID" value="CAH9069315.1"/>
    <property type="molecule type" value="Genomic_DNA"/>
</dbReference>
<keyword evidence="3" id="KW-1185">Reference proteome</keyword>
<dbReference type="PANTHER" id="PTHR31087:SF120">
    <property type="entry name" value="PROTEIN LURP-ONE-RELATED 10-LIKE"/>
    <property type="match status" value="1"/>
</dbReference>
<dbReference type="InterPro" id="IPR038595">
    <property type="entry name" value="LOR_sf"/>
</dbReference>